<protein>
    <recommendedName>
        <fullName evidence="3">Outer membrane protein beta-barrel domain-containing protein</fullName>
    </recommendedName>
</protein>
<feature type="domain" description="Outer membrane protein beta-barrel" evidence="3">
    <location>
        <begin position="39"/>
        <end position="194"/>
    </location>
</feature>
<dbReference type="InterPro" id="IPR027385">
    <property type="entry name" value="Beta-barrel_OMP"/>
</dbReference>
<evidence type="ECO:0000259" key="3">
    <source>
        <dbReference type="Pfam" id="PF13505"/>
    </source>
</evidence>
<keyword evidence="5" id="KW-1185">Reference proteome</keyword>
<evidence type="ECO:0000313" key="5">
    <source>
        <dbReference type="Proteomes" id="UP000320390"/>
    </source>
</evidence>
<feature type="signal peptide" evidence="2">
    <location>
        <begin position="1"/>
        <end position="26"/>
    </location>
</feature>
<feature type="chain" id="PRO_5022187296" description="Outer membrane protein beta-barrel domain-containing protein" evidence="2">
    <location>
        <begin position="27"/>
        <end position="236"/>
    </location>
</feature>
<dbReference type="SUPFAM" id="SSF56925">
    <property type="entry name" value="OMPA-like"/>
    <property type="match status" value="1"/>
</dbReference>
<dbReference type="InterPro" id="IPR011250">
    <property type="entry name" value="OMP/PagP_B-barrel"/>
</dbReference>
<keyword evidence="1 2" id="KW-0732">Signal</keyword>
<accession>A0A518EPZ8</accession>
<gene>
    <name evidence="4" type="ORF">Poly30_16700</name>
</gene>
<evidence type="ECO:0000256" key="2">
    <source>
        <dbReference type="SAM" id="SignalP"/>
    </source>
</evidence>
<dbReference type="RefSeq" id="WP_419191112.1">
    <property type="nucleotide sequence ID" value="NZ_CP036434.1"/>
</dbReference>
<dbReference type="AlphaFoldDB" id="A0A518EPZ8"/>
<evidence type="ECO:0000313" key="4">
    <source>
        <dbReference type="EMBL" id="QDV06165.1"/>
    </source>
</evidence>
<proteinExistence type="predicted"/>
<dbReference type="Gene3D" id="2.40.160.20">
    <property type="match status" value="1"/>
</dbReference>
<dbReference type="EMBL" id="CP036434">
    <property type="protein sequence ID" value="QDV06165.1"/>
    <property type="molecule type" value="Genomic_DNA"/>
</dbReference>
<dbReference type="Pfam" id="PF13505">
    <property type="entry name" value="OMP_b-brl"/>
    <property type="match status" value="1"/>
</dbReference>
<name>A0A518EPZ8_9BACT</name>
<evidence type="ECO:0000256" key="1">
    <source>
        <dbReference type="ARBA" id="ARBA00022729"/>
    </source>
</evidence>
<sequence length="236" mass="25122" precursor="true">MRHAATQFLVQLSSLGLAALPLTACATSDILGGQAPRRDRGFYGKALAGYGSLEDTEVDTLRGGSVIDATEGSFDAGLMFGAALGYDIDRNWSLELEYMYRSNDLDEARAGSTVLGTDGDLASVAVMLNAFYRFDTGWALDPYVGLGFGLAQEVDMDLRGGNTGADGSYSTETPAAQFMLGAIREVSAGVALFAEGRFFRAFDPEMGRESGASNEGLRVETEYGHSALLLGARFSW</sequence>
<reference evidence="4 5" key="1">
    <citation type="submission" date="2019-02" db="EMBL/GenBank/DDBJ databases">
        <title>Deep-cultivation of Planctomycetes and their phenomic and genomic characterization uncovers novel biology.</title>
        <authorList>
            <person name="Wiegand S."/>
            <person name="Jogler M."/>
            <person name="Boedeker C."/>
            <person name="Pinto D."/>
            <person name="Vollmers J."/>
            <person name="Rivas-Marin E."/>
            <person name="Kohn T."/>
            <person name="Peeters S.H."/>
            <person name="Heuer A."/>
            <person name="Rast P."/>
            <person name="Oberbeckmann S."/>
            <person name="Bunk B."/>
            <person name="Jeske O."/>
            <person name="Meyerdierks A."/>
            <person name="Storesund J.E."/>
            <person name="Kallscheuer N."/>
            <person name="Luecker S."/>
            <person name="Lage O.M."/>
            <person name="Pohl T."/>
            <person name="Merkel B.J."/>
            <person name="Hornburger P."/>
            <person name="Mueller R.-W."/>
            <person name="Bruemmer F."/>
            <person name="Labrenz M."/>
            <person name="Spormann A.M."/>
            <person name="Op den Camp H."/>
            <person name="Overmann J."/>
            <person name="Amann R."/>
            <person name="Jetten M.S.M."/>
            <person name="Mascher T."/>
            <person name="Medema M.H."/>
            <person name="Devos D.P."/>
            <person name="Kaster A.-K."/>
            <person name="Ovreas L."/>
            <person name="Rohde M."/>
            <person name="Galperin M.Y."/>
            <person name="Jogler C."/>
        </authorList>
    </citation>
    <scope>NUCLEOTIDE SEQUENCE [LARGE SCALE GENOMIC DNA]</scope>
    <source>
        <strain evidence="4 5">Poly30</strain>
    </source>
</reference>
<dbReference type="Proteomes" id="UP000320390">
    <property type="component" value="Chromosome"/>
</dbReference>
<organism evidence="4 5">
    <name type="scientific">Saltatorellus ferox</name>
    <dbReference type="NCBI Taxonomy" id="2528018"/>
    <lineage>
        <taxon>Bacteria</taxon>
        <taxon>Pseudomonadati</taxon>
        <taxon>Planctomycetota</taxon>
        <taxon>Planctomycetia</taxon>
        <taxon>Planctomycetia incertae sedis</taxon>
        <taxon>Saltatorellus</taxon>
    </lineage>
</organism>